<feature type="region of interest" description="Disordered" evidence="1">
    <location>
        <begin position="1"/>
        <end position="21"/>
    </location>
</feature>
<feature type="compositionally biased region" description="Pro residues" evidence="1">
    <location>
        <begin position="7"/>
        <end position="21"/>
    </location>
</feature>
<reference evidence="3 4" key="1">
    <citation type="submission" date="2019-02" db="EMBL/GenBank/DDBJ databases">
        <title>Deep-cultivation of Planctomycetes and their phenomic and genomic characterization uncovers novel biology.</title>
        <authorList>
            <person name="Wiegand S."/>
            <person name="Jogler M."/>
            <person name="Boedeker C."/>
            <person name="Pinto D."/>
            <person name="Vollmers J."/>
            <person name="Rivas-Marin E."/>
            <person name="Kohn T."/>
            <person name="Peeters S.H."/>
            <person name="Heuer A."/>
            <person name="Rast P."/>
            <person name="Oberbeckmann S."/>
            <person name="Bunk B."/>
            <person name="Jeske O."/>
            <person name="Meyerdierks A."/>
            <person name="Storesund J.E."/>
            <person name="Kallscheuer N."/>
            <person name="Luecker S."/>
            <person name="Lage O.M."/>
            <person name="Pohl T."/>
            <person name="Merkel B.J."/>
            <person name="Hornburger P."/>
            <person name="Mueller R.-W."/>
            <person name="Bruemmer F."/>
            <person name="Labrenz M."/>
            <person name="Spormann A.M."/>
            <person name="Op den Camp H."/>
            <person name="Overmann J."/>
            <person name="Amann R."/>
            <person name="Jetten M.S.M."/>
            <person name="Mascher T."/>
            <person name="Medema M.H."/>
            <person name="Devos D.P."/>
            <person name="Kaster A.-K."/>
            <person name="Ovreas L."/>
            <person name="Rohde M."/>
            <person name="Galperin M.Y."/>
            <person name="Jogler C."/>
        </authorList>
    </citation>
    <scope>NUCLEOTIDE SEQUENCE [LARGE SCALE GENOMIC DNA]</scope>
    <source>
        <strain evidence="3 4">ETA_A8</strain>
    </source>
</reference>
<feature type="transmembrane region" description="Helical" evidence="2">
    <location>
        <begin position="31"/>
        <end position="52"/>
    </location>
</feature>
<accession>A0A517Y622</accession>
<gene>
    <name evidence="3" type="ORF">ETAA8_06410</name>
</gene>
<organism evidence="3 4">
    <name type="scientific">Anatilimnocola aggregata</name>
    <dbReference type="NCBI Taxonomy" id="2528021"/>
    <lineage>
        <taxon>Bacteria</taxon>
        <taxon>Pseudomonadati</taxon>
        <taxon>Planctomycetota</taxon>
        <taxon>Planctomycetia</taxon>
        <taxon>Pirellulales</taxon>
        <taxon>Pirellulaceae</taxon>
        <taxon>Anatilimnocola</taxon>
    </lineage>
</organism>
<keyword evidence="4" id="KW-1185">Reference proteome</keyword>
<dbReference type="EMBL" id="CP036274">
    <property type="protein sequence ID" value="QDU25572.1"/>
    <property type="molecule type" value="Genomic_DNA"/>
</dbReference>
<dbReference type="AlphaFoldDB" id="A0A517Y622"/>
<dbReference type="RefSeq" id="WP_145084729.1">
    <property type="nucleotide sequence ID" value="NZ_CP036274.1"/>
</dbReference>
<evidence type="ECO:0000256" key="1">
    <source>
        <dbReference type="SAM" id="MobiDB-lite"/>
    </source>
</evidence>
<evidence type="ECO:0000256" key="2">
    <source>
        <dbReference type="SAM" id="Phobius"/>
    </source>
</evidence>
<keyword evidence="2" id="KW-0812">Transmembrane</keyword>
<keyword evidence="2" id="KW-0472">Membrane</keyword>
<name>A0A517Y622_9BACT</name>
<evidence type="ECO:0000313" key="4">
    <source>
        <dbReference type="Proteomes" id="UP000315017"/>
    </source>
</evidence>
<sequence>MRHPRSKPPPVKPIPPAPAPGPVRRLPQFNLLGLMVVTLICSVASSGIYYLVRAEANEAGMRLTALLFILAGPMLLLVIVSLLVALLKRYG</sequence>
<proteinExistence type="predicted"/>
<dbReference type="KEGG" id="aagg:ETAA8_06410"/>
<evidence type="ECO:0000313" key="3">
    <source>
        <dbReference type="EMBL" id="QDU25572.1"/>
    </source>
</evidence>
<protein>
    <submittedName>
        <fullName evidence="3">Uncharacterized protein</fullName>
    </submittedName>
</protein>
<dbReference type="Proteomes" id="UP000315017">
    <property type="component" value="Chromosome"/>
</dbReference>
<feature type="transmembrane region" description="Helical" evidence="2">
    <location>
        <begin position="64"/>
        <end position="87"/>
    </location>
</feature>
<keyword evidence="2" id="KW-1133">Transmembrane helix</keyword>